<name>A0A6P8B5F3_PYRGI</name>
<evidence type="ECO:0000256" key="2">
    <source>
        <dbReference type="SAM" id="SignalP"/>
    </source>
</evidence>
<feature type="compositionally biased region" description="Basic and acidic residues" evidence="1">
    <location>
        <begin position="57"/>
        <end position="66"/>
    </location>
</feature>
<dbReference type="KEGG" id="pgri:PgNI_06703"/>
<dbReference type="GeneID" id="41961633"/>
<gene>
    <name evidence="4" type="ORF">PgNI_06703</name>
</gene>
<proteinExistence type="predicted"/>
<protein>
    <submittedName>
        <fullName evidence="4">Uncharacterized protein</fullName>
    </submittedName>
</protein>
<evidence type="ECO:0000313" key="3">
    <source>
        <dbReference type="Proteomes" id="UP000515153"/>
    </source>
</evidence>
<sequence>MKFFTIISAILLGACSLVAAQDLSTAKDCTEFQSLCNQACQKMSKEDGKVSNCTDKPTSDSRCDCP</sequence>
<feature type="signal peptide" evidence="2">
    <location>
        <begin position="1"/>
        <end position="20"/>
    </location>
</feature>
<keyword evidence="2" id="KW-0732">Signal</keyword>
<dbReference type="PROSITE" id="PS51257">
    <property type="entry name" value="PROKAR_LIPOPROTEIN"/>
    <property type="match status" value="1"/>
</dbReference>
<feature type="chain" id="PRO_5027888307" evidence="2">
    <location>
        <begin position="21"/>
        <end position="66"/>
    </location>
</feature>
<reference evidence="4" key="2">
    <citation type="submission" date="2019-10" db="EMBL/GenBank/DDBJ databases">
        <authorList>
            <consortium name="NCBI Genome Project"/>
        </authorList>
    </citation>
    <scope>NUCLEOTIDE SEQUENCE</scope>
    <source>
        <strain evidence="4">NI907</strain>
    </source>
</reference>
<feature type="region of interest" description="Disordered" evidence="1">
    <location>
        <begin position="45"/>
        <end position="66"/>
    </location>
</feature>
<dbReference type="AlphaFoldDB" id="A0A6P8B5F3"/>
<dbReference type="Proteomes" id="UP000515153">
    <property type="component" value="Chromosome I"/>
</dbReference>
<dbReference type="RefSeq" id="XP_030982393.1">
    <property type="nucleotide sequence ID" value="XM_031126724.1"/>
</dbReference>
<reference evidence="3 4" key="1">
    <citation type="journal article" date="2019" name="Mol. Biol. Evol.">
        <title>Blast fungal genomes show frequent chromosomal changes, gene gains and losses, and effector gene turnover.</title>
        <authorList>
            <person name="Gomez Luciano L.B."/>
            <person name="Jason Tsai I."/>
            <person name="Chuma I."/>
            <person name="Tosa Y."/>
            <person name="Chen Y.H."/>
            <person name="Li J.Y."/>
            <person name="Li M.Y."/>
            <person name="Jade Lu M.Y."/>
            <person name="Nakayashiki H."/>
            <person name="Li W.H."/>
        </authorList>
    </citation>
    <scope>NUCLEOTIDE SEQUENCE [LARGE SCALE GENOMIC DNA]</scope>
    <source>
        <strain evidence="3 4">NI907</strain>
    </source>
</reference>
<keyword evidence="3" id="KW-1185">Reference proteome</keyword>
<accession>A0A6P8B5F3</accession>
<evidence type="ECO:0000256" key="1">
    <source>
        <dbReference type="SAM" id="MobiDB-lite"/>
    </source>
</evidence>
<evidence type="ECO:0000313" key="4">
    <source>
        <dbReference type="RefSeq" id="XP_030982393.1"/>
    </source>
</evidence>
<reference evidence="4" key="3">
    <citation type="submission" date="2025-08" db="UniProtKB">
        <authorList>
            <consortium name="RefSeq"/>
        </authorList>
    </citation>
    <scope>IDENTIFICATION</scope>
    <source>
        <strain evidence="4">NI907</strain>
    </source>
</reference>
<organism evidence="3 4">
    <name type="scientific">Pyricularia grisea</name>
    <name type="common">Crabgrass-specific blast fungus</name>
    <name type="synonym">Magnaporthe grisea</name>
    <dbReference type="NCBI Taxonomy" id="148305"/>
    <lineage>
        <taxon>Eukaryota</taxon>
        <taxon>Fungi</taxon>
        <taxon>Dikarya</taxon>
        <taxon>Ascomycota</taxon>
        <taxon>Pezizomycotina</taxon>
        <taxon>Sordariomycetes</taxon>
        <taxon>Sordariomycetidae</taxon>
        <taxon>Magnaporthales</taxon>
        <taxon>Pyriculariaceae</taxon>
        <taxon>Pyricularia</taxon>
    </lineage>
</organism>